<feature type="domain" description="RRM" evidence="3">
    <location>
        <begin position="212"/>
        <end position="284"/>
    </location>
</feature>
<feature type="domain" description="RRM" evidence="3">
    <location>
        <begin position="26"/>
        <end position="104"/>
    </location>
</feature>
<dbReference type="EMBL" id="CAUYUE010000008">
    <property type="protein sequence ID" value="CAK0783496.1"/>
    <property type="molecule type" value="Genomic_DNA"/>
</dbReference>
<accession>A0AAV1I822</accession>
<dbReference type="InterPro" id="IPR000504">
    <property type="entry name" value="RRM_dom"/>
</dbReference>
<dbReference type="PROSITE" id="PS50102">
    <property type="entry name" value="RRM"/>
    <property type="match status" value="3"/>
</dbReference>
<name>A0AAV1I822_9CHLO</name>
<dbReference type="AlphaFoldDB" id="A0AAV1I822"/>
<protein>
    <recommendedName>
        <fullName evidence="3">RRM domain-containing protein</fullName>
    </recommendedName>
</protein>
<dbReference type="SUPFAM" id="SSF54928">
    <property type="entry name" value="RNA-binding domain, RBD"/>
    <property type="match status" value="3"/>
</dbReference>
<organism evidence="4 5">
    <name type="scientific">Coccomyxa viridis</name>
    <dbReference type="NCBI Taxonomy" id="1274662"/>
    <lineage>
        <taxon>Eukaryota</taxon>
        <taxon>Viridiplantae</taxon>
        <taxon>Chlorophyta</taxon>
        <taxon>core chlorophytes</taxon>
        <taxon>Trebouxiophyceae</taxon>
        <taxon>Trebouxiophyceae incertae sedis</taxon>
        <taxon>Coccomyxaceae</taxon>
        <taxon>Coccomyxa</taxon>
    </lineage>
</organism>
<gene>
    <name evidence="4" type="ORF">CVIRNUC_006695</name>
</gene>
<reference evidence="4 5" key="1">
    <citation type="submission" date="2023-10" db="EMBL/GenBank/DDBJ databases">
        <authorList>
            <person name="Maclean D."/>
            <person name="Macfadyen A."/>
        </authorList>
    </citation>
    <scope>NUCLEOTIDE SEQUENCE [LARGE SCALE GENOMIC DNA]</scope>
</reference>
<dbReference type="Gene3D" id="3.30.70.330">
    <property type="match status" value="3"/>
</dbReference>
<keyword evidence="5" id="KW-1185">Reference proteome</keyword>
<dbReference type="Pfam" id="PF00076">
    <property type="entry name" value="RRM_1"/>
    <property type="match status" value="3"/>
</dbReference>
<dbReference type="PANTHER" id="PTHR47640:SF5">
    <property type="entry name" value="RRM DOMAIN-CONTAINING PROTEIN"/>
    <property type="match status" value="1"/>
</dbReference>
<dbReference type="SMART" id="SM00360">
    <property type="entry name" value="RRM"/>
    <property type="match status" value="3"/>
</dbReference>
<evidence type="ECO:0000259" key="3">
    <source>
        <dbReference type="PROSITE" id="PS50102"/>
    </source>
</evidence>
<dbReference type="InterPro" id="IPR012677">
    <property type="entry name" value="Nucleotide-bd_a/b_plait_sf"/>
</dbReference>
<dbReference type="InterPro" id="IPR050825">
    <property type="entry name" value="RBM42_RBP45_47-like"/>
</dbReference>
<evidence type="ECO:0000313" key="4">
    <source>
        <dbReference type="EMBL" id="CAK0783496.1"/>
    </source>
</evidence>
<keyword evidence="1 2" id="KW-0694">RNA-binding</keyword>
<proteinExistence type="predicted"/>
<evidence type="ECO:0000313" key="5">
    <source>
        <dbReference type="Proteomes" id="UP001314263"/>
    </source>
</evidence>
<evidence type="ECO:0000256" key="2">
    <source>
        <dbReference type="PROSITE-ProRule" id="PRU00176"/>
    </source>
</evidence>
<feature type="domain" description="RRM" evidence="3">
    <location>
        <begin position="115"/>
        <end position="192"/>
    </location>
</feature>
<dbReference type="GO" id="GO:0003729">
    <property type="term" value="F:mRNA binding"/>
    <property type="evidence" value="ECO:0007669"/>
    <property type="project" value="InterPro"/>
</dbReference>
<dbReference type="Proteomes" id="UP001314263">
    <property type="component" value="Unassembled WGS sequence"/>
</dbReference>
<comment type="caution">
    <text evidence="4">The sequence shown here is derived from an EMBL/GenBank/DDBJ whole genome shotgun (WGS) entry which is preliminary data.</text>
</comment>
<dbReference type="PANTHER" id="PTHR47640">
    <property type="entry name" value="TRNA SELENOCYSTEINE 1-ASSOCIATED PROTEIN 1-RELATED-RELATED"/>
    <property type="match status" value="1"/>
</dbReference>
<dbReference type="InterPro" id="IPR035979">
    <property type="entry name" value="RBD_domain_sf"/>
</dbReference>
<sequence length="394" mass="42671">MQGYEAAAAAAAPRFSPADPHSSQGKALYVGNLHSSVSQEMLQEIFSTLGPVGEIKIIKDKLTGLSAGYGFVQYLDPRAAEMALQSLNGRVLHGQELRVNWAFQKDQREDSSSQFQIFVGDLASDVNDKMLLDAFFPFGCTDARVMWDHNTGRTKGYGFVAFKARADAEKALAQMSGAMLGSRRIRCGWAQHKQETSSASYVAVDRADPENANVYIGNLAAEVTDLELRQHVGQFGIVLDVKIYRKGGYAFAQYATHAEAVRAIVGLSGQNLGGKALKCSWGRHQARKTGPDALPAGIGGGFDYLTLQQQQQISLQQQLAMQQLGYPQGYAQSLAPLGITPGAPFQGQLSPQQQQQLAAQQLMGSGGSQYLAPPGQQQLDFNSLYGYPGGMYYQ</sequence>
<evidence type="ECO:0000256" key="1">
    <source>
        <dbReference type="ARBA" id="ARBA00022884"/>
    </source>
</evidence>